<dbReference type="Pfam" id="PF02518">
    <property type="entry name" value="HATPase_c"/>
    <property type="match status" value="1"/>
</dbReference>
<dbReference type="SUPFAM" id="SSF158472">
    <property type="entry name" value="HAMP domain-like"/>
    <property type="match status" value="1"/>
</dbReference>
<proteinExistence type="predicted"/>
<dbReference type="Gene3D" id="3.30.565.10">
    <property type="entry name" value="Histidine kinase-like ATPase, C-terminal domain"/>
    <property type="match status" value="1"/>
</dbReference>
<dbReference type="InterPro" id="IPR013767">
    <property type="entry name" value="PAS_fold"/>
</dbReference>
<evidence type="ECO:0000313" key="16">
    <source>
        <dbReference type="EMBL" id="GLI39842.1"/>
    </source>
</evidence>
<dbReference type="GO" id="GO:0005886">
    <property type="term" value="C:plasma membrane"/>
    <property type="evidence" value="ECO:0007669"/>
    <property type="project" value="UniProtKB-SubCell"/>
</dbReference>
<dbReference type="InterPro" id="IPR005467">
    <property type="entry name" value="His_kinase_dom"/>
</dbReference>
<dbReference type="InterPro" id="IPR003594">
    <property type="entry name" value="HATPase_dom"/>
</dbReference>
<dbReference type="InterPro" id="IPR004358">
    <property type="entry name" value="Sig_transdc_His_kin-like_C"/>
</dbReference>
<dbReference type="GO" id="GO:0030295">
    <property type="term" value="F:protein kinase activator activity"/>
    <property type="evidence" value="ECO:0007669"/>
    <property type="project" value="TreeGrafter"/>
</dbReference>
<dbReference type="GO" id="GO:0006355">
    <property type="term" value="P:regulation of DNA-templated transcription"/>
    <property type="evidence" value="ECO:0007669"/>
    <property type="project" value="InterPro"/>
</dbReference>
<evidence type="ECO:0000259" key="15">
    <source>
        <dbReference type="PROSITE" id="PS50885"/>
    </source>
</evidence>
<dbReference type="PRINTS" id="PR00344">
    <property type="entry name" value="BCTRLSENSOR"/>
</dbReference>
<reference evidence="16" key="1">
    <citation type="submission" date="2022-12" db="EMBL/GenBank/DDBJ databases">
        <title>Reference genome sequencing for broad-spectrum identification of bacterial and archaeal isolates by mass spectrometry.</title>
        <authorList>
            <person name="Sekiguchi Y."/>
            <person name="Tourlousse D.M."/>
        </authorList>
    </citation>
    <scope>NUCLEOTIDE SEQUENCE</scope>
    <source>
        <strain evidence="16">H2</strain>
    </source>
</reference>
<dbReference type="PROSITE" id="PS50885">
    <property type="entry name" value="HAMP"/>
    <property type="match status" value="1"/>
</dbReference>
<dbReference type="Gene3D" id="1.10.287.130">
    <property type="match status" value="1"/>
</dbReference>
<keyword evidence="10 12" id="KW-0472">Membrane</keyword>
<accession>A0A9W6G3T5</accession>
<feature type="transmembrane region" description="Helical" evidence="12">
    <location>
        <begin position="16"/>
        <end position="39"/>
    </location>
</feature>
<dbReference type="Gene3D" id="3.30.450.20">
    <property type="entry name" value="PAS domain"/>
    <property type="match status" value="2"/>
</dbReference>
<evidence type="ECO:0000256" key="6">
    <source>
        <dbReference type="ARBA" id="ARBA00022679"/>
    </source>
</evidence>
<dbReference type="SUPFAM" id="SSF47384">
    <property type="entry name" value="Homodimeric domain of signal transducing histidine kinase"/>
    <property type="match status" value="1"/>
</dbReference>
<keyword evidence="7 12" id="KW-0812">Transmembrane</keyword>
<gene>
    <name evidence="16" type="ORF">GHYDROH2_33430</name>
</gene>
<keyword evidence="9 12" id="KW-1133">Transmembrane helix</keyword>
<evidence type="ECO:0000256" key="1">
    <source>
        <dbReference type="ARBA" id="ARBA00000085"/>
    </source>
</evidence>
<dbReference type="PROSITE" id="PS50112">
    <property type="entry name" value="PAS"/>
    <property type="match status" value="1"/>
</dbReference>
<dbReference type="SUPFAM" id="SSF55785">
    <property type="entry name" value="PYP-like sensor domain (PAS domain)"/>
    <property type="match status" value="1"/>
</dbReference>
<feature type="domain" description="HAMP" evidence="15">
    <location>
        <begin position="308"/>
        <end position="360"/>
    </location>
</feature>
<dbReference type="Pfam" id="PF00989">
    <property type="entry name" value="PAS"/>
    <property type="match status" value="1"/>
</dbReference>
<evidence type="ECO:0000256" key="7">
    <source>
        <dbReference type="ARBA" id="ARBA00022692"/>
    </source>
</evidence>
<dbReference type="Proteomes" id="UP001144352">
    <property type="component" value="Unassembled WGS sequence"/>
</dbReference>
<evidence type="ECO:0000259" key="13">
    <source>
        <dbReference type="PROSITE" id="PS50109"/>
    </source>
</evidence>
<dbReference type="FunFam" id="3.30.565.10:FF:000006">
    <property type="entry name" value="Sensor histidine kinase WalK"/>
    <property type="match status" value="1"/>
</dbReference>
<dbReference type="Gene3D" id="6.10.340.10">
    <property type="match status" value="1"/>
</dbReference>
<feature type="domain" description="Histidine kinase" evidence="13">
    <location>
        <begin position="546"/>
        <end position="757"/>
    </location>
</feature>
<keyword evidence="6" id="KW-0808">Transferase</keyword>
<dbReference type="CDD" id="cd00130">
    <property type="entry name" value="PAS"/>
    <property type="match status" value="1"/>
</dbReference>
<name>A0A9W6G3T5_9BACT</name>
<keyword evidence="8 16" id="KW-0418">Kinase</keyword>
<evidence type="ECO:0000256" key="5">
    <source>
        <dbReference type="ARBA" id="ARBA00022553"/>
    </source>
</evidence>
<feature type="coiled-coil region" evidence="11">
    <location>
        <begin position="508"/>
        <end position="539"/>
    </location>
</feature>
<keyword evidence="5" id="KW-0597">Phosphoprotein</keyword>
<feature type="coiled-coil region" evidence="11">
    <location>
        <begin position="359"/>
        <end position="386"/>
    </location>
</feature>
<dbReference type="NCBIfam" id="TIGR00229">
    <property type="entry name" value="sensory_box"/>
    <property type="match status" value="1"/>
</dbReference>
<evidence type="ECO:0000313" key="17">
    <source>
        <dbReference type="Proteomes" id="UP001144352"/>
    </source>
</evidence>
<dbReference type="SMART" id="SM00091">
    <property type="entry name" value="PAS"/>
    <property type="match status" value="1"/>
</dbReference>
<dbReference type="SMART" id="SM00388">
    <property type="entry name" value="HisKA"/>
    <property type="match status" value="1"/>
</dbReference>
<sequence>MDVGETVKQKPTFRNALLVALLVAAVVPVIAVGMIALMIEHKNLLDHVGTTNLTLSRSVAREVTASLREPLGFIEHIGKVMEREDGKAREQARRLLEEVRAIGLFESVYLVDRHGRVVDVAFAPNVSASPRVYVGMDLSNLPVLRETINRGRISRSTVFLSPATGDPAVMFAAPAGEGTVVGTVGLRVLSRIAEQVKPDDDGSVIIVSRLGKIIGHHDYTLVQRQTDLGGMEIVRAGVAGRVGTYTYTVDGVERLGSVVRMPETGWLVIVEVPLAKALAPVKRIESIFWFGAVSTILLAILLALCGRAVVLRPLTALVASAREIARGNYAFVPPPPSFREVDELVDSFSAMTDAVRGRERDLRDRNEELAMTEEELRQQIDEYQTSQDHLGESEERYRLLVESSPDAIVIHCEGRYVFANPAALLLYGANHSDQLVGRPITDFVHPDSREVVAERIKSLYAERKPVPLCEQRIFRLDGTVVDVDVIGIPFTFNGQPAVQVVLRDITRRKLAEERIRRLNEELEQRVNERTLLLETANRELESFSYSVSHDLRAPLRHIDGFSAALMEDCGASLPEAAMPYLEKIKNASRRMGQLIDDLLDLSRVSRSAMRRESVDLSRMVRELAREYKESQPDRRVEFEIADGIVAKGDPTLLRVALANLMDNAWKYTGKKESSHIRFGETVIDGERVIYVSDDGAGFDMRYIDKLFGPFQRLHRADEFEGTGIGLATVQRIAQRHGGRVWARGEEGEGATFYLALP</sequence>
<dbReference type="EMBL" id="BSDS01000002">
    <property type="protein sequence ID" value="GLI39842.1"/>
    <property type="molecule type" value="Genomic_DNA"/>
</dbReference>
<keyword evidence="11" id="KW-0175">Coiled coil</keyword>
<evidence type="ECO:0000256" key="4">
    <source>
        <dbReference type="ARBA" id="ARBA00022475"/>
    </source>
</evidence>
<dbReference type="AlphaFoldDB" id="A0A9W6G3T5"/>
<dbReference type="FunFam" id="3.30.450.20:FF:000231">
    <property type="entry name" value="PAS domain-containing sensor histidine kinase"/>
    <property type="match status" value="1"/>
</dbReference>
<dbReference type="GO" id="GO:0000155">
    <property type="term" value="F:phosphorelay sensor kinase activity"/>
    <property type="evidence" value="ECO:0007669"/>
    <property type="project" value="InterPro"/>
</dbReference>
<dbReference type="PANTHER" id="PTHR42878:SF15">
    <property type="entry name" value="BACTERIOPHYTOCHROME"/>
    <property type="match status" value="1"/>
</dbReference>
<evidence type="ECO:0000256" key="10">
    <source>
        <dbReference type="ARBA" id="ARBA00023136"/>
    </source>
</evidence>
<dbReference type="InterPro" id="IPR050351">
    <property type="entry name" value="BphY/WalK/GraS-like"/>
</dbReference>
<dbReference type="InterPro" id="IPR003660">
    <property type="entry name" value="HAMP_dom"/>
</dbReference>
<dbReference type="Pfam" id="PF02743">
    <property type="entry name" value="dCache_1"/>
    <property type="match status" value="1"/>
</dbReference>
<evidence type="ECO:0000256" key="12">
    <source>
        <dbReference type="SAM" id="Phobius"/>
    </source>
</evidence>
<dbReference type="PANTHER" id="PTHR42878">
    <property type="entry name" value="TWO-COMPONENT HISTIDINE KINASE"/>
    <property type="match status" value="1"/>
</dbReference>
<evidence type="ECO:0000256" key="9">
    <source>
        <dbReference type="ARBA" id="ARBA00022989"/>
    </source>
</evidence>
<keyword evidence="17" id="KW-1185">Reference proteome</keyword>
<feature type="transmembrane region" description="Helical" evidence="12">
    <location>
        <begin position="287"/>
        <end position="310"/>
    </location>
</feature>
<dbReference type="EC" id="2.7.13.3" evidence="3"/>
<keyword evidence="4" id="KW-1003">Cell membrane</keyword>
<dbReference type="CDD" id="cd06225">
    <property type="entry name" value="HAMP"/>
    <property type="match status" value="1"/>
</dbReference>
<feature type="domain" description="PAS" evidence="14">
    <location>
        <begin position="393"/>
        <end position="463"/>
    </location>
</feature>
<dbReference type="SUPFAM" id="SSF55874">
    <property type="entry name" value="ATPase domain of HSP90 chaperone/DNA topoisomerase II/histidine kinase"/>
    <property type="match status" value="1"/>
</dbReference>
<dbReference type="InterPro" id="IPR035965">
    <property type="entry name" value="PAS-like_dom_sf"/>
</dbReference>
<dbReference type="GO" id="GO:0000156">
    <property type="term" value="F:phosphorelay response regulator activity"/>
    <property type="evidence" value="ECO:0007669"/>
    <property type="project" value="TreeGrafter"/>
</dbReference>
<dbReference type="InterPro" id="IPR036097">
    <property type="entry name" value="HisK_dim/P_sf"/>
</dbReference>
<dbReference type="InterPro" id="IPR036890">
    <property type="entry name" value="HATPase_C_sf"/>
</dbReference>
<dbReference type="GO" id="GO:0007234">
    <property type="term" value="P:osmosensory signaling via phosphorelay pathway"/>
    <property type="evidence" value="ECO:0007669"/>
    <property type="project" value="TreeGrafter"/>
</dbReference>
<organism evidence="16 17">
    <name type="scientific">Geobacter hydrogenophilus</name>
    <dbReference type="NCBI Taxonomy" id="40983"/>
    <lineage>
        <taxon>Bacteria</taxon>
        <taxon>Pseudomonadati</taxon>
        <taxon>Thermodesulfobacteriota</taxon>
        <taxon>Desulfuromonadia</taxon>
        <taxon>Geobacterales</taxon>
        <taxon>Geobacteraceae</taxon>
        <taxon>Geobacter</taxon>
    </lineage>
</organism>
<dbReference type="CDD" id="cd00082">
    <property type="entry name" value="HisKA"/>
    <property type="match status" value="1"/>
</dbReference>
<dbReference type="InterPro" id="IPR033479">
    <property type="entry name" value="dCache_1"/>
</dbReference>
<comment type="subcellular location">
    <subcellularLocation>
        <location evidence="2">Cell membrane</location>
        <topology evidence="2">Multi-pass membrane protein</topology>
    </subcellularLocation>
</comment>
<dbReference type="SMART" id="SM00387">
    <property type="entry name" value="HATPase_c"/>
    <property type="match status" value="1"/>
</dbReference>
<dbReference type="SMART" id="SM00304">
    <property type="entry name" value="HAMP"/>
    <property type="match status" value="1"/>
</dbReference>
<dbReference type="InterPro" id="IPR003661">
    <property type="entry name" value="HisK_dim/P_dom"/>
</dbReference>
<dbReference type="Pfam" id="PF00512">
    <property type="entry name" value="HisKA"/>
    <property type="match status" value="1"/>
</dbReference>
<comment type="catalytic activity">
    <reaction evidence="1">
        <text>ATP + protein L-histidine = ADP + protein N-phospho-L-histidine.</text>
        <dbReference type="EC" id="2.7.13.3"/>
    </reaction>
</comment>
<dbReference type="FunFam" id="1.10.287.130:FF:000070">
    <property type="entry name" value="Histidine kinase sensor protein"/>
    <property type="match status" value="1"/>
</dbReference>
<evidence type="ECO:0000256" key="11">
    <source>
        <dbReference type="SAM" id="Coils"/>
    </source>
</evidence>
<dbReference type="PROSITE" id="PS50109">
    <property type="entry name" value="HIS_KIN"/>
    <property type="match status" value="1"/>
</dbReference>
<dbReference type="CDD" id="cd12912">
    <property type="entry name" value="PDC2_MCP_like"/>
    <property type="match status" value="1"/>
</dbReference>
<evidence type="ECO:0000256" key="8">
    <source>
        <dbReference type="ARBA" id="ARBA00022777"/>
    </source>
</evidence>
<evidence type="ECO:0000259" key="14">
    <source>
        <dbReference type="PROSITE" id="PS50112"/>
    </source>
</evidence>
<dbReference type="InterPro" id="IPR000014">
    <property type="entry name" value="PAS"/>
</dbReference>
<protein>
    <recommendedName>
        <fullName evidence="3">histidine kinase</fullName>
        <ecNumber evidence="3">2.7.13.3</ecNumber>
    </recommendedName>
</protein>
<evidence type="ECO:0000256" key="3">
    <source>
        <dbReference type="ARBA" id="ARBA00012438"/>
    </source>
</evidence>
<comment type="caution">
    <text evidence="16">The sequence shown here is derived from an EMBL/GenBank/DDBJ whole genome shotgun (WGS) entry which is preliminary data.</text>
</comment>
<evidence type="ECO:0000256" key="2">
    <source>
        <dbReference type="ARBA" id="ARBA00004651"/>
    </source>
</evidence>